<dbReference type="EMBL" id="CM037025">
    <property type="protein sequence ID" value="KAH7661141.1"/>
    <property type="molecule type" value="Genomic_DNA"/>
</dbReference>
<proteinExistence type="predicted"/>
<name>A0ACB7UL42_DIOAL</name>
<dbReference type="Proteomes" id="UP000827976">
    <property type="component" value="Chromosome 15"/>
</dbReference>
<keyword evidence="2" id="KW-1185">Reference proteome</keyword>
<accession>A0ACB7UL42</accession>
<sequence>MSKSLSFIYLFIYLLFPMSAMSSPLRTMADRGGRRSLIFSENLKLSQLARSGRIEEAIKIFSSMTNRNTVTWNCMISAYAKNGRVSEARTLFDRMPFKNLVSWNTMIAGYSHNGCSSEAYELFDRMPKRDQFSWTLMITCLSRNGELEKARRIFDGIPGEKSSVLFNAMISGYAKNQRFHDAVQLLDEMPIRDLVSWNSVLAGYTQNEEMLMAVKFFNEKMPEKDEFSWNLIVDGFVKIGDWKSAWKFFERIPNPNVVSWVTMFNGLVTSGRIAEARRLFDQMPERNVVSWNAMLSGYVKSLQIDDALKIFMEMPERNSVSWTAMINGYARVGKLKEAKELLDKMSIKSVGAQTALMSGYIQHNRMDDARRIFEEMHTRDVVCWNTMIAGCCQCGRVDEAKELFKRMPKKDMVSWNTMITGYAQEGQIDEALRTFQEMGRKNTVSWNSIISALTQNGFYVEALQYIMWMRREGKKPDWSTFACALSACAHLAAYQAGKQLHPIILKSGYVDNLFAGNALISMYARCGRISRAKQVFDELEAVDLVSWNSLIAGYALSGNGTEAISLLRTMERNGIKPDEVTFVGVLSACSHSRLIDEGLDLFKSMSKVYAVQPAAEHFACIVDLLGRAGRLEEAYELVVGMQVEENAGVWGALLGACRIYRNAGLANIAAEKLCEFEPCKSSNYVLLSNIHADAGRWDEVERMRMLMKERGVKKQAGCSWVEIKNKFCEFFSDDPKQPRTAEICLVLETLTAQMRNTGPMLGLSALDCG</sequence>
<reference evidence="2" key="1">
    <citation type="journal article" date="2022" name="Nat. Commun.">
        <title>Chromosome evolution and the genetic basis of agronomically important traits in greater yam.</title>
        <authorList>
            <person name="Bredeson J.V."/>
            <person name="Lyons J.B."/>
            <person name="Oniyinde I.O."/>
            <person name="Okereke N.R."/>
            <person name="Kolade O."/>
            <person name="Nnabue I."/>
            <person name="Nwadili C.O."/>
            <person name="Hribova E."/>
            <person name="Parker M."/>
            <person name="Nwogha J."/>
            <person name="Shu S."/>
            <person name="Carlson J."/>
            <person name="Kariba R."/>
            <person name="Muthemba S."/>
            <person name="Knop K."/>
            <person name="Barton G.J."/>
            <person name="Sherwood A.V."/>
            <person name="Lopez-Montes A."/>
            <person name="Asiedu R."/>
            <person name="Jamnadass R."/>
            <person name="Muchugi A."/>
            <person name="Goodstein D."/>
            <person name="Egesi C.N."/>
            <person name="Featherston J."/>
            <person name="Asfaw A."/>
            <person name="Simpson G.G."/>
            <person name="Dolezel J."/>
            <person name="Hendre P.S."/>
            <person name="Van Deynze A."/>
            <person name="Kumar P.L."/>
            <person name="Obidiegwu J.E."/>
            <person name="Bhattacharjee R."/>
            <person name="Rokhsar D.S."/>
        </authorList>
    </citation>
    <scope>NUCLEOTIDE SEQUENCE [LARGE SCALE GENOMIC DNA]</scope>
    <source>
        <strain evidence="2">cv. TDa95/00328</strain>
    </source>
</reference>
<comment type="caution">
    <text evidence="1">The sequence shown here is derived from an EMBL/GenBank/DDBJ whole genome shotgun (WGS) entry which is preliminary data.</text>
</comment>
<evidence type="ECO:0000313" key="1">
    <source>
        <dbReference type="EMBL" id="KAH7661141.1"/>
    </source>
</evidence>
<gene>
    <name evidence="1" type="ORF">IHE45_15G043500</name>
</gene>
<evidence type="ECO:0000313" key="2">
    <source>
        <dbReference type="Proteomes" id="UP000827976"/>
    </source>
</evidence>
<organism evidence="1 2">
    <name type="scientific">Dioscorea alata</name>
    <name type="common">Purple yam</name>
    <dbReference type="NCBI Taxonomy" id="55571"/>
    <lineage>
        <taxon>Eukaryota</taxon>
        <taxon>Viridiplantae</taxon>
        <taxon>Streptophyta</taxon>
        <taxon>Embryophyta</taxon>
        <taxon>Tracheophyta</taxon>
        <taxon>Spermatophyta</taxon>
        <taxon>Magnoliopsida</taxon>
        <taxon>Liliopsida</taxon>
        <taxon>Dioscoreales</taxon>
        <taxon>Dioscoreaceae</taxon>
        <taxon>Dioscorea</taxon>
    </lineage>
</organism>
<protein>
    <submittedName>
        <fullName evidence="1">TPR-like protein</fullName>
    </submittedName>
</protein>